<sequence>MVKFQNRVYTWVEERTQDEQLIIESKNIIIKAFNERTKPMEMSLEKRVRLFIVSLILSGEMDQRLSKKDTEKILAEKTGYKDGKVNAAALVNALNPFEKRTNDVQISDELKRVFEIQYNFDYFILKRYGVDMETLLHTTYLNDEDLIEIVSSYALTGEFERSIFRSLLSPINEYSSPIATINDFGNVRDAFVTGKEYVIRGIITTALAKHLQKTNTELDALFLNAKHLFKSTSEVHQAPKKEEPNEQLKDLQEALNDLQNDFRLYRIQSQNKEQILQDKLMAKEQEYNNLFEEYQIVRENYDMLFDNVDSDDVDEFSEGNIEENEIEESKDEDSFNYIDAIRDLKICIVGGFDNFHSKIGESFITEPTIVKSRFYNYPLNILLNQDVVVHVATHNNHSQYKRVRDYMKRNNIKDRFMPINAQHSPELLAKKIYQFINKHERLQND</sequence>
<gene>
    <name evidence="2" type="ORF">NCTC7582_05231</name>
</gene>
<organism evidence="2 3">
    <name type="scientific">Lysinibacillus capsici</name>
    <dbReference type="NCBI Taxonomy" id="2115968"/>
    <lineage>
        <taxon>Bacteria</taxon>
        <taxon>Bacillati</taxon>
        <taxon>Bacillota</taxon>
        <taxon>Bacilli</taxon>
        <taxon>Bacillales</taxon>
        <taxon>Bacillaceae</taxon>
        <taxon>Lysinibacillus</taxon>
    </lineage>
</organism>
<name>A0A2X1A952_9BACI</name>
<feature type="coiled-coil region" evidence="1">
    <location>
        <begin position="241"/>
        <end position="300"/>
    </location>
</feature>
<dbReference type="EMBL" id="UAQE01000009">
    <property type="protein sequence ID" value="SPU40687.1"/>
    <property type="molecule type" value="Genomic_DNA"/>
</dbReference>
<dbReference type="Proteomes" id="UP000251431">
    <property type="component" value="Unassembled WGS sequence"/>
</dbReference>
<reference evidence="2 3" key="1">
    <citation type="submission" date="2018-06" db="EMBL/GenBank/DDBJ databases">
        <authorList>
            <consortium name="Pathogen Informatics"/>
            <person name="Doyle S."/>
        </authorList>
    </citation>
    <scope>NUCLEOTIDE SEQUENCE [LARGE SCALE GENOMIC DNA]</scope>
    <source>
        <strain evidence="2 3">NCTC7582</strain>
    </source>
</reference>
<keyword evidence="1" id="KW-0175">Coiled coil</keyword>
<protein>
    <submittedName>
        <fullName evidence="2">Uncharacterized protein</fullName>
    </submittedName>
</protein>
<evidence type="ECO:0000256" key="1">
    <source>
        <dbReference type="SAM" id="Coils"/>
    </source>
</evidence>
<evidence type="ECO:0000313" key="2">
    <source>
        <dbReference type="EMBL" id="SPU40687.1"/>
    </source>
</evidence>
<dbReference type="RefSeq" id="WP_112118930.1">
    <property type="nucleotide sequence ID" value="NZ_UAQE01000009.1"/>
</dbReference>
<proteinExistence type="predicted"/>
<dbReference type="AlphaFoldDB" id="A0A2X1A952"/>
<accession>A0A2X1A952</accession>
<evidence type="ECO:0000313" key="3">
    <source>
        <dbReference type="Proteomes" id="UP000251431"/>
    </source>
</evidence>